<dbReference type="InterPro" id="IPR031585">
    <property type="entry name" value="OmpA_OmpF-like"/>
</dbReference>
<evidence type="ECO:0000256" key="1">
    <source>
        <dbReference type="SAM" id="SignalP"/>
    </source>
</evidence>
<sequence length="276" mass="29911">MKKYLILCFILAFTLTSVNAQDKDSNHVCKTDPCNHGVTYAPEKGDFTAAMVFGRGAYLNGGLTVPSSYYSVSGDAPYANDVDANNNSITNMVGAEGRYYVSNRFALSLTGGAILRNTPSQLNIPAVTDVNGNVIIQAYDAVVADERADVSFSVGGQWLFNTKNNRLFPYLGVAFPFDYARRSLYDPTVTVDNSGNPTITDLGARHVDITAFGIQAVAGVDYYVAKDVFFGFDIKPVSYTYAASVKSPGPGLLNLEAENNTVSFFAQFSFKLGFKF</sequence>
<feature type="signal peptide" evidence="1">
    <location>
        <begin position="1"/>
        <end position="20"/>
    </location>
</feature>
<gene>
    <name evidence="2" type="ORF">ACFQZW_06245</name>
</gene>
<dbReference type="Pfam" id="PF16961">
    <property type="entry name" value="OmpA_like"/>
    <property type="match status" value="1"/>
</dbReference>
<keyword evidence="1" id="KW-0732">Signal</keyword>
<organism evidence="2 3">
    <name type="scientific">Lutibacter aestuarii</name>
    <dbReference type="NCBI Taxonomy" id="861111"/>
    <lineage>
        <taxon>Bacteria</taxon>
        <taxon>Pseudomonadati</taxon>
        <taxon>Bacteroidota</taxon>
        <taxon>Flavobacteriia</taxon>
        <taxon>Flavobacteriales</taxon>
        <taxon>Flavobacteriaceae</taxon>
        <taxon>Lutibacter</taxon>
    </lineage>
</organism>
<keyword evidence="3" id="KW-1185">Reference proteome</keyword>
<dbReference type="RefSeq" id="WP_386781834.1">
    <property type="nucleotide sequence ID" value="NZ_JBHTIC010000006.1"/>
</dbReference>
<name>A0ABW2Z698_9FLAO</name>
<dbReference type="Gene3D" id="2.40.160.20">
    <property type="match status" value="1"/>
</dbReference>
<dbReference type="EMBL" id="JBHTIC010000006">
    <property type="protein sequence ID" value="MFD0761677.1"/>
    <property type="molecule type" value="Genomic_DNA"/>
</dbReference>
<dbReference type="Proteomes" id="UP001597032">
    <property type="component" value="Unassembled WGS sequence"/>
</dbReference>
<evidence type="ECO:0000313" key="2">
    <source>
        <dbReference type="EMBL" id="MFD0761677.1"/>
    </source>
</evidence>
<protein>
    <submittedName>
        <fullName evidence="2">BT1926 family outer membrane beta-barrel protein</fullName>
    </submittedName>
</protein>
<proteinExistence type="predicted"/>
<comment type="caution">
    <text evidence="2">The sequence shown here is derived from an EMBL/GenBank/DDBJ whole genome shotgun (WGS) entry which is preliminary data.</text>
</comment>
<accession>A0ABW2Z698</accession>
<feature type="chain" id="PRO_5047029872" evidence="1">
    <location>
        <begin position="21"/>
        <end position="276"/>
    </location>
</feature>
<reference evidence="3" key="1">
    <citation type="journal article" date="2019" name="Int. J. Syst. Evol. Microbiol.">
        <title>The Global Catalogue of Microorganisms (GCM) 10K type strain sequencing project: providing services to taxonomists for standard genome sequencing and annotation.</title>
        <authorList>
            <consortium name="The Broad Institute Genomics Platform"/>
            <consortium name="The Broad Institute Genome Sequencing Center for Infectious Disease"/>
            <person name="Wu L."/>
            <person name="Ma J."/>
        </authorList>
    </citation>
    <scope>NUCLEOTIDE SEQUENCE [LARGE SCALE GENOMIC DNA]</scope>
    <source>
        <strain evidence="3">CCUG 60022</strain>
    </source>
</reference>
<evidence type="ECO:0000313" key="3">
    <source>
        <dbReference type="Proteomes" id="UP001597032"/>
    </source>
</evidence>